<comment type="subcellular location">
    <subcellularLocation>
        <location evidence="7">Cytoplasm</location>
        <location evidence="7">Nucleoid</location>
    </subcellularLocation>
</comment>
<dbReference type="OrthoDB" id="9807753at2"/>
<dbReference type="NCBIfam" id="TIGR00242">
    <property type="entry name" value="division/cell wall cluster transcriptional repressor MraZ"/>
    <property type="match status" value="1"/>
</dbReference>
<dbReference type="AlphaFoldDB" id="A0A0M2NPI4"/>
<evidence type="ECO:0000259" key="8">
    <source>
        <dbReference type="PROSITE" id="PS51740"/>
    </source>
</evidence>
<feature type="domain" description="SpoVT-AbrB" evidence="8">
    <location>
        <begin position="76"/>
        <end position="119"/>
    </location>
</feature>
<name>A0A0M2NPI4_9FIRM</name>
<keyword evidence="3" id="KW-0677">Repeat</keyword>
<dbReference type="EMBL" id="LAYJ01000029">
    <property type="protein sequence ID" value="KKI52307.1"/>
    <property type="molecule type" value="Genomic_DNA"/>
</dbReference>
<dbReference type="InterPro" id="IPR007159">
    <property type="entry name" value="SpoVT-AbrB_dom"/>
</dbReference>
<keyword evidence="5 7" id="KW-0238">DNA-binding</keyword>
<dbReference type="Pfam" id="PF02381">
    <property type="entry name" value="MraZ"/>
    <property type="match status" value="2"/>
</dbReference>
<evidence type="ECO:0000256" key="7">
    <source>
        <dbReference type="HAMAP-Rule" id="MF_01008"/>
    </source>
</evidence>
<evidence type="ECO:0000256" key="4">
    <source>
        <dbReference type="ARBA" id="ARBA00023015"/>
    </source>
</evidence>
<comment type="subunit">
    <text evidence="7">Forms oligomers.</text>
</comment>
<keyword evidence="10" id="KW-1185">Reference proteome</keyword>
<keyword evidence="9" id="KW-0132">Cell division</keyword>
<keyword evidence="9" id="KW-0131">Cell cycle</keyword>
<dbReference type="SUPFAM" id="SSF89447">
    <property type="entry name" value="AbrB/MazE/MraZ-like"/>
    <property type="match status" value="1"/>
</dbReference>
<dbReference type="CDD" id="cd16321">
    <property type="entry name" value="MraZ_C"/>
    <property type="match status" value="1"/>
</dbReference>
<proteinExistence type="inferred from homology"/>
<dbReference type="GO" id="GO:0003700">
    <property type="term" value="F:DNA-binding transcription factor activity"/>
    <property type="evidence" value="ECO:0007669"/>
    <property type="project" value="UniProtKB-UniRule"/>
</dbReference>
<dbReference type="Proteomes" id="UP000034076">
    <property type="component" value="Unassembled WGS sequence"/>
</dbReference>
<evidence type="ECO:0000256" key="5">
    <source>
        <dbReference type="ARBA" id="ARBA00023125"/>
    </source>
</evidence>
<dbReference type="GO" id="GO:0005737">
    <property type="term" value="C:cytoplasm"/>
    <property type="evidence" value="ECO:0007669"/>
    <property type="project" value="UniProtKB-UniRule"/>
</dbReference>
<evidence type="ECO:0000313" key="9">
    <source>
        <dbReference type="EMBL" id="KKI52307.1"/>
    </source>
</evidence>
<dbReference type="PANTHER" id="PTHR34701">
    <property type="entry name" value="TRANSCRIPTIONAL REGULATOR MRAZ"/>
    <property type="match status" value="1"/>
</dbReference>
<dbReference type="GO" id="GO:2000143">
    <property type="term" value="P:negative regulation of DNA-templated transcription initiation"/>
    <property type="evidence" value="ECO:0007669"/>
    <property type="project" value="TreeGrafter"/>
</dbReference>
<evidence type="ECO:0000256" key="6">
    <source>
        <dbReference type="ARBA" id="ARBA00023163"/>
    </source>
</evidence>
<dbReference type="PANTHER" id="PTHR34701:SF1">
    <property type="entry name" value="TRANSCRIPTIONAL REGULATOR MRAZ"/>
    <property type="match status" value="1"/>
</dbReference>
<keyword evidence="4 7" id="KW-0805">Transcription regulation</keyword>
<dbReference type="STRING" id="270498.CHK_0215"/>
<gene>
    <name evidence="7" type="primary">mraZ</name>
    <name evidence="9" type="ORF">CHK_0215</name>
</gene>
<keyword evidence="6 7" id="KW-0804">Transcription</keyword>
<evidence type="ECO:0000256" key="3">
    <source>
        <dbReference type="ARBA" id="ARBA00022737"/>
    </source>
</evidence>
<dbReference type="GO" id="GO:0051301">
    <property type="term" value="P:cell division"/>
    <property type="evidence" value="ECO:0007669"/>
    <property type="project" value="UniProtKB-KW"/>
</dbReference>
<dbReference type="InterPro" id="IPR035644">
    <property type="entry name" value="MraZ_C"/>
</dbReference>
<dbReference type="CDD" id="cd16320">
    <property type="entry name" value="MraZ_N"/>
    <property type="match status" value="1"/>
</dbReference>
<dbReference type="InterPro" id="IPR003444">
    <property type="entry name" value="MraZ"/>
</dbReference>
<feature type="domain" description="SpoVT-AbrB" evidence="8">
    <location>
        <begin position="5"/>
        <end position="47"/>
    </location>
</feature>
<dbReference type="InterPro" id="IPR035642">
    <property type="entry name" value="MraZ_N"/>
</dbReference>
<sequence>MLIGEYTHNLDAKGRVFMPAKFRDDLGESFIVTKGVGKCLFVFSMDEWNNFAGKLKDLPVSDVAAQSFTRMLFASACECEGDKQGRILLPQRLRDHIGATKETVIIGVMTRAEIWSKEGWAEYNDSAYKDYEETLAKLAELGI</sequence>
<comment type="caution">
    <text evidence="9">The sequence shown here is derived from an EMBL/GenBank/DDBJ whole genome shotgun (WGS) entry which is preliminary data.</text>
</comment>
<dbReference type="GO" id="GO:0000976">
    <property type="term" value="F:transcription cis-regulatory region binding"/>
    <property type="evidence" value="ECO:0007669"/>
    <property type="project" value="TreeGrafter"/>
</dbReference>
<evidence type="ECO:0000256" key="2">
    <source>
        <dbReference type="ARBA" id="ARBA00022490"/>
    </source>
</evidence>
<protein>
    <recommendedName>
        <fullName evidence="1 7">Transcriptional regulator MraZ</fullName>
    </recommendedName>
</protein>
<accession>A0A0M2NPI4</accession>
<comment type="similarity">
    <text evidence="7">Belongs to the MraZ family.</text>
</comment>
<dbReference type="RefSeq" id="WP_046442110.1">
    <property type="nucleotide sequence ID" value="NZ_CAUERS010000115.1"/>
</dbReference>
<evidence type="ECO:0000313" key="10">
    <source>
        <dbReference type="Proteomes" id="UP000034076"/>
    </source>
</evidence>
<dbReference type="GO" id="GO:0009295">
    <property type="term" value="C:nucleoid"/>
    <property type="evidence" value="ECO:0007669"/>
    <property type="project" value="UniProtKB-SubCell"/>
</dbReference>
<dbReference type="InterPro" id="IPR020603">
    <property type="entry name" value="MraZ_dom"/>
</dbReference>
<dbReference type="InterPro" id="IPR038619">
    <property type="entry name" value="MraZ_sf"/>
</dbReference>
<reference evidence="9 10" key="1">
    <citation type="submission" date="2015-04" db="EMBL/GenBank/DDBJ databases">
        <title>Draft genome sequence of bacteremic isolate Catabacter hongkongensis type strain HKU16T.</title>
        <authorList>
            <person name="Lau S.K."/>
            <person name="Teng J.L."/>
            <person name="Huang Y."/>
            <person name="Curreem S.O."/>
            <person name="Tsui S.K."/>
            <person name="Woo P.C."/>
        </authorList>
    </citation>
    <scope>NUCLEOTIDE SEQUENCE [LARGE SCALE GENOMIC DNA]</scope>
    <source>
        <strain evidence="9 10">HKU16</strain>
    </source>
</reference>
<keyword evidence="2 7" id="KW-0963">Cytoplasm</keyword>
<dbReference type="PROSITE" id="PS51740">
    <property type="entry name" value="SPOVT_ABRB"/>
    <property type="match status" value="2"/>
</dbReference>
<dbReference type="InterPro" id="IPR037914">
    <property type="entry name" value="SpoVT-AbrB_sf"/>
</dbReference>
<dbReference type="PATRIC" id="fig|270498.16.peg.1803"/>
<dbReference type="HAMAP" id="MF_01008">
    <property type="entry name" value="MraZ"/>
    <property type="match status" value="1"/>
</dbReference>
<organism evidence="9 10">
    <name type="scientific">Christensenella hongkongensis</name>
    <dbReference type="NCBI Taxonomy" id="270498"/>
    <lineage>
        <taxon>Bacteria</taxon>
        <taxon>Bacillati</taxon>
        <taxon>Bacillota</taxon>
        <taxon>Clostridia</taxon>
        <taxon>Christensenellales</taxon>
        <taxon>Christensenellaceae</taxon>
        <taxon>Christensenella</taxon>
    </lineage>
</organism>
<dbReference type="Gene3D" id="3.40.1550.20">
    <property type="entry name" value="Transcriptional regulator MraZ domain"/>
    <property type="match status" value="1"/>
</dbReference>
<evidence type="ECO:0000256" key="1">
    <source>
        <dbReference type="ARBA" id="ARBA00013860"/>
    </source>
</evidence>